<dbReference type="InterPro" id="IPR046348">
    <property type="entry name" value="SIS_dom_sf"/>
</dbReference>
<feature type="domain" description="SIS" evidence="5">
    <location>
        <begin position="124"/>
        <end position="264"/>
    </location>
</feature>
<evidence type="ECO:0000313" key="7">
    <source>
        <dbReference type="Proteomes" id="UP000027980"/>
    </source>
</evidence>
<dbReference type="Pfam" id="PF01418">
    <property type="entry name" value="HTH_6"/>
    <property type="match status" value="1"/>
</dbReference>
<organism evidence="6 7">
    <name type="scientific">Terribacillus saccharophilus</name>
    <dbReference type="NCBI Taxonomy" id="361277"/>
    <lineage>
        <taxon>Bacteria</taxon>
        <taxon>Bacillati</taxon>
        <taxon>Bacillota</taxon>
        <taxon>Bacilli</taxon>
        <taxon>Bacillales</taxon>
        <taxon>Bacillaceae</taxon>
        <taxon>Terribacillus</taxon>
    </lineage>
</organism>
<dbReference type="SUPFAM" id="SSF46689">
    <property type="entry name" value="Homeodomain-like"/>
    <property type="match status" value="1"/>
</dbReference>
<dbReference type="GO" id="GO:0003677">
    <property type="term" value="F:DNA binding"/>
    <property type="evidence" value="ECO:0007669"/>
    <property type="project" value="UniProtKB-KW"/>
</dbReference>
<proteinExistence type="predicted"/>
<dbReference type="KEGG" id="tap:GZ22_16260"/>
<evidence type="ECO:0000256" key="1">
    <source>
        <dbReference type="ARBA" id="ARBA00023015"/>
    </source>
</evidence>
<dbReference type="Gene3D" id="1.10.10.10">
    <property type="entry name" value="Winged helix-like DNA-binding domain superfamily/Winged helix DNA-binding domain"/>
    <property type="match status" value="1"/>
</dbReference>
<evidence type="ECO:0000313" key="6">
    <source>
        <dbReference type="EMBL" id="AIF68031.1"/>
    </source>
</evidence>
<dbReference type="GeneID" id="34222867"/>
<dbReference type="Pfam" id="PF01380">
    <property type="entry name" value="SIS"/>
    <property type="match status" value="1"/>
</dbReference>
<dbReference type="Gene3D" id="3.40.50.10490">
    <property type="entry name" value="Glucose-6-phosphate isomerase like protein, domain 1"/>
    <property type="match status" value="1"/>
</dbReference>
<evidence type="ECO:0000256" key="3">
    <source>
        <dbReference type="ARBA" id="ARBA00023163"/>
    </source>
</evidence>
<dbReference type="InterPro" id="IPR035472">
    <property type="entry name" value="RpiR-like_SIS"/>
</dbReference>
<dbReference type="AlphaFoldDB" id="A0A075LPH5"/>
<keyword evidence="1" id="KW-0805">Transcription regulation</keyword>
<name>A0A075LPH5_9BACI</name>
<dbReference type="InterPro" id="IPR000281">
    <property type="entry name" value="HTH_RpiR"/>
</dbReference>
<evidence type="ECO:0000256" key="2">
    <source>
        <dbReference type="ARBA" id="ARBA00023125"/>
    </source>
</evidence>
<dbReference type="InterPro" id="IPR047640">
    <property type="entry name" value="RpiR-like"/>
</dbReference>
<gene>
    <name evidence="6" type="ORF">GZ22_16260</name>
</gene>
<reference evidence="6 7" key="1">
    <citation type="submission" date="2014-07" db="EMBL/GenBank/DDBJ databases">
        <title>Complete genome sequence of a moderately halophilic bacterium Terribacillus aidingensis MP602, isolated from Cryptomeria fortunei in Tianmu mountain in China.</title>
        <authorList>
            <person name="Wang Y."/>
            <person name="Lu P."/>
            <person name="Zhang L."/>
        </authorList>
    </citation>
    <scope>NUCLEOTIDE SEQUENCE [LARGE SCALE GENOMIC DNA]</scope>
    <source>
        <strain evidence="6 7">MP602</strain>
    </source>
</reference>
<dbReference type="CDD" id="cd05013">
    <property type="entry name" value="SIS_RpiR"/>
    <property type="match status" value="1"/>
</dbReference>
<dbReference type="PROSITE" id="PS51071">
    <property type="entry name" value="HTH_RPIR"/>
    <property type="match status" value="1"/>
</dbReference>
<evidence type="ECO:0000259" key="5">
    <source>
        <dbReference type="PROSITE" id="PS51464"/>
    </source>
</evidence>
<evidence type="ECO:0000259" key="4">
    <source>
        <dbReference type="PROSITE" id="PS51071"/>
    </source>
</evidence>
<dbReference type="HOGENOM" id="CLU_055769_0_0_9"/>
<dbReference type="PROSITE" id="PS51464">
    <property type="entry name" value="SIS"/>
    <property type="match status" value="1"/>
</dbReference>
<dbReference type="EMBL" id="CP008876">
    <property type="protein sequence ID" value="AIF68031.1"/>
    <property type="molecule type" value="Genomic_DNA"/>
</dbReference>
<keyword evidence="2" id="KW-0238">DNA-binding</keyword>
<dbReference type="GO" id="GO:0003700">
    <property type="term" value="F:DNA-binding transcription factor activity"/>
    <property type="evidence" value="ECO:0007669"/>
    <property type="project" value="InterPro"/>
</dbReference>
<dbReference type="InterPro" id="IPR009057">
    <property type="entry name" value="Homeodomain-like_sf"/>
</dbReference>
<sequence>MKGGLTLLRESLPLIKPSEKNAANYILAHPAEVVKLSVQELAVKSGSSEAAVIRLCKSIGVTGYRELKLKIAGDLQNESGNKNAFGEIKPNDTVAHLMEAIAEKHTQSISQTMQVNEALAIEQAVSMISRARKIDFYGVGASYLVAQDGEQKFGRIGKWCTAYSDAHQQLASAANLTYGDVAFAISYSGETDQLLSVIKQAKEAGATTIAMTKLGPNRLQELADIQLFTVAKEARIRSAATSSRIVQMYLMDIIYTAVAGQNYDHTIDALEKSRLAIQQAFQTEQK</sequence>
<dbReference type="GO" id="GO:0097367">
    <property type="term" value="F:carbohydrate derivative binding"/>
    <property type="evidence" value="ECO:0007669"/>
    <property type="project" value="InterPro"/>
</dbReference>
<dbReference type="RefSeq" id="WP_038564481.1">
    <property type="nucleotide sequence ID" value="NZ_CP008876.1"/>
</dbReference>
<dbReference type="PANTHER" id="PTHR30514:SF10">
    <property type="entry name" value="MURR_RPIR FAMILY TRANSCRIPTIONAL REGULATOR"/>
    <property type="match status" value="1"/>
</dbReference>
<dbReference type="Proteomes" id="UP000027980">
    <property type="component" value="Chromosome"/>
</dbReference>
<dbReference type="InterPro" id="IPR036388">
    <property type="entry name" value="WH-like_DNA-bd_sf"/>
</dbReference>
<accession>A0A075LPH5</accession>
<dbReference type="InterPro" id="IPR001347">
    <property type="entry name" value="SIS_dom"/>
</dbReference>
<dbReference type="GO" id="GO:1901135">
    <property type="term" value="P:carbohydrate derivative metabolic process"/>
    <property type="evidence" value="ECO:0007669"/>
    <property type="project" value="InterPro"/>
</dbReference>
<dbReference type="SUPFAM" id="SSF53697">
    <property type="entry name" value="SIS domain"/>
    <property type="match status" value="1"/>
</dbReference>
<feature type="domain" description="HTH rpiR-type" evidence="4">
    <location>
        <begin position="2"/>
        <end position="78"/>
    </location>
</feature>
<dbReference type="PANTHER" id="PTHR30514">
    <property type="entry name" value="GLUCOKINASE"/>
    <property type="match status" value="1"/>
</dbReference>
<protein>
    <submittedName>
        <fullName evidence="6">RpiR family transcriptional regulator</fullName>
    </submittedName>
</protein>
<dbReference type="OrthoDB" id="370421at2"/>
<keyword evidence="3" id="KW-0804">Transcription</keyword>